<gene>
    <name evidence="9" type="ORF">FHP25_05290</name>
</gene>
<dbReference type="Pfam" id="PF00072">
    <property type="entry name" value="Response_reg"/>
    <property type="match status" value="1"/>
</dbReference>
<evidence type="ECO:0000256" key="4">
    <source>
        <dbReference type="ARBA" id="ARBA00023125"/>
    </source>
</evidence>
<keyword evidence="1 6" id="KW-0597">Phosphoprotein</keyword>
<dbReference type="PANTHER" id="PTHR48111:SF1">
    <property type="entry name" value="TWO-COMPONENT RESPONSE REGULATOR ORR33"/>
    <property type="match status" value="1"/>
</dbReference>
<evidence type="ECO:0000313" key="10">
    <source>
        <dbReference type="Proteomes" id="UP000321638"/>
    </source>
</evidence>
<dbReference type="CDD" id="cd07302">
    <property type="entry name" value="CHD"/>
    <property type="match status" value="1"/>
</dbReference>
<dbReference type="AlphaFoldDB" id="A0A5C8PTM6"/>
<dbReference type="Proteomes" id="UP000321638">
    <property type="component" value="Unassembled WGS sequence"/>
</dbReference>
<evidence type="ECO:0000256" key="6">
    <source>
        <dbReference type="PROSITE-ProRule" id="PRU00169"/>
    </source>
</evidence>
<organism evidence="9 10">
    <name type="scientific">Vineibacter terrae</name>
    <dbReference type="NCBI Taxonomy" id="2586908"/>
    <lineage>
        <taxon>Bacteria</taxon>
        <taxon>Pseudomonadati</taxon>
        <taxon>Pseudomonadota</taxon>
        <taxon>Alphaproteobacteria</taxon>
        <taxon>Hyphomicrobiales</taxon>
        <taxon>Vineibacter</taxon>
    </lineage>
</organism>
<keyword evidence="4" id="KW-0238">DNA-binding</keyword>
<sequence>MTGARILVVDDVPENREILQLRLQSQGYAVTTAVDGQDGLAKIASMAPDVVLLDVMMPKLDGFEVCRRLRADPAIPFVPIILLTARAETRDLVAGLGAGADDYLFKPIDHATLVARVRAMLRIKRLHDQVQQQARELADWNTRLEARVATQLEEIVRVGKLKRFLAPQLAEVILAQGDDSILRNHRRDIAVLFCDLRGFTAFAEHAEPEEVMALLADFHAAVGPPIHAYEGTLDRFMGDGLMVFFNDPLPCPDPAHRAVRLAVAMREAVHAISTKWQRRGQPIGFGVGIAQGYATLGQIGLEGRNDYSAIGSTPNLAARLCGEAADGEILISSRVADAVGDIAELQATDARILKGFTRAVPAWNVIGMR</sequence>
<evidence type="ECO:0000313" key="9">
    <source>
        <dbReference type="EMBL" id="TXL80442.1"/>
    </source>
</evidence>
<dbReference type="InterPro" id="IPR039420">
    <property type="entry name" value="WalR-like"/>
</dbReference>
<dbReference type="GO" id="GO:0000156">
    <property type="term" value="F:phosphorelay response regulator activity"/>
    <property type="evidence" value="ECO:0007669"/>
    <property type="project" value="TreeGrafter"/>
</dbReference>
<proteinExistence type="predicted"/>
<dbReference type="GO" id="GO:0004016">
    <property type="term" value="F:adenylate cyclase activity"/>
    <property type="evidence" value="ECO:0007669"/>
    <property type="project" value="UniProtKB-ARBA"/>
</dbReference>
<dbReference type="FunFam" id="3.40.50.2300:FF:000001">
    <property type="entry name" value="DNA-binding response regulator PhoB"/>
    <property type="match status" value="1"/>
</dbReference>
<dbReference type="SMART" id="SM00448">
    <property type="entry name" value="REC"/>
    <property type="match status" value="1"/>
</dbReference>
<keyword evidence="2" id="KW-0902">Two-component regulatory system</keyword>
<dbReference type="InterPro" id="IPR001054">
    <property type="entry name" value="A/G_cyclase"/>
</dbReference>
<dbReference type="SUPFAM" id="SSF55073">
    <property type="entry name" value="Nucleotide cyclase"/>
    <property type="match status" value="1"/>
</dbReference>
<dbReference type="PROSITE" id="PS50125">
    <property type="entry name" value="GUANYLATE_CYCLASE_2"/>
    <property type="match status" value="1"/>
</dbReference>
<comment type="caution">
    <text evidence="9">The sequence shown here is derived from an EMBL/GenBank/DDBJ whole genome shotgun (WGS) entry which is preliminary data.</text>
</comment>
<keyword evidence="10" id="KW-1185">Reference proteome</keyword>
<dbReference type="PROSITE" id="PS50110">
    <property type="entry name" value="RESPONSE_REGULATORY"/>
    <property type="match status" value="1"/>
</dbReference>
<dbReference type="CDD" id="cd17538">
    <property type="entry name" value="REC_D1_PleD-like"/>
    <property type="match status" value="1"/>
</dbReference>
<dbReference type="OrthoDB" id="315417at2"/>
<evidence type="ECO:0000256" key="5">
    <source>
        <dbReference type="ARBA" id="ARBA00023163"/>
    </source>
</evidence>
<keyword evidence="3" id="KW-0805">Transcription regulation</keyword>
<dbReference type="GO" id="GO:0005829">
    <property type="term" value="C:cytosol"/>
    <property type="evidence" value="ECO:0007669"/>
    <property type="project" value="TreeGrafter"/>
</dbReference>
<dbReference type="GO" id="GO:0032993">
    <property type="term" value="C:protein-DNA complex"/>
    <property type="evidence" value="ECO:0007669"/>
    <property type="project" value="TreeGrafter"/>
</dbReference>
<dbReference type="InterPro" id="IPR029787">
    <property type="entry name" value="Nucleotide_cyclase"/>
</dbReference>
<feature type="domain" description="Response regulatory" evidence="7">
    <location>
        <begin position="5"/>
        <end position="121"/>
    </location>
</feature>
<name>A0A5C8PTM6_9HYPH</name>
<dbReference type="InterPro" id="IPR001789">
    <property type="entry name" value="Sig_transdc_resp-reg_receiver"/>
</dbReference>
<keyword evidence="5" id="KW-0804">Transcription</keyword>
<accession>A0A5C8PTM6</accession>
<evidence type="ECO:0000259" key="7">
    <source>
        <dbReference type="PROSITE" id="PS50110"/>
    </source>
</evidence>
<dbReference type="InterPro" id="IPR011006">
    <property type="entry name" value="CheY-like_superfamily"/>
</dbReference>
<dbReference type="PANTHER" id="PTHR48111">
    <property type="entry name" value="REGULATOR OF RPOS"/>
    <property type="match status" value="1"/>
</dbReference>
<evidence type="ECO:0000256" key="2">
    <source>
        <dbReference type="ARBA" id="ARBA00023012"/>
    </source>
</evidence>
<feature type="modified residue" description="4-aspartylphosphate" evidence="6">
    <location>
        <position position="54"/>
    </location>
</feature>
<dbReference type="EMBL" id="VDUZ01000004">
    <property type="protein sequence ID" value="TXL80442.1"/>
    <property type="molecule type" value="Genomic_DNA"/>
</dbReference>
<dbReference type="Gene3D" id="3.40.50.2300">
    <property type="match status" value="1"/>
</dbReference>
<dbReference type="RefSeq" id="WP_147845857.1">
    <property type="nucleotide sequence ID" value="NZ_VDUZ01000004.1"/>
</dbReference>
<reference evidence="9 10" key="1">
    <citation type="submission" date="2019-06" db="EMBL/GenBank/DDBJ databases">
        <title>New taxonomy in bacterial strain CC-CFT640, isolated from vineyard.</title>
        <authorList>
            <person name="Lin S.-Y."/>
            <person name="Tsai C.-F."/>
            <person name="Young C.-C."/>
        </authorList>
    </citation>
    <scope>NUCLEOTIDE SEQUENCE [LARGE SCALE GENOMIC DNA]</scope>
    <source>
        <strain evidence="9 10">CC-CFT640</strain>
    </source>
</reference>
<feature type="domain" description="Guanylate cyclase" evidence="8">
    <location>
        <begin position="190"/>
        <end position="321"/>
    </location>
</feature>
<evidence type="ECO:0000259" key="8">
    <source>
        <dbReference type="PROSITE" id="PS50125"/>
    </source>
</evidence>
<dbReference type="GO" id="GO:0000976">
    <property type="term" value="F:transcription cis-regulatory region binding"/>
    <property type="evidence" value="ECO:0007669"/>
    <property type="project" value="TreeGrafter"/>
</dbReference>
<dbReference type="Pfam" id="PF00211">
    <property type="entry name" value="Guanylate_cyc"/>
    <property type="match status" value="1"/>
</dbReference>
<dbReference type="Gene3D" id="3.30.70.1230">
    <property type="entry name" value="Nucleotide cyclase"/>
    <property type="match status" value="1"/>
</dbReference>
<dbReference type="GO" id="GO:0009190">
    <property type="term" value="P:cyclic nucleotide biosynthetic process"/>
    <property type="evidence" value="ECO:0007669"/>
    <property type="project" value="InterPro"/>
</dbReference>
<dbReference type="SUPFAM" id="SSF52172">
    <property type="entry name" value="CheY-like"/>
    <property type="match status" value="1"/>
</dbReference>
<evidence type="ECO:0000256" key="3">
    <source>
        <dbReference type="ARBA" id="ARBA00023015"/>
    </source>
</evidence>
<dbReference type="SMART" id="SM00044">
    <property type="entry name" value="CYCc"/>
    <property type="match status" value="1"/>
</dbReference>
<evidence type="ECO:0000256" key="1">
    <source>
        <dbReference type="ARBA" id="ARBA00022553"/>
    </source>
</evidence>
<protein>
    <submittedName>
        <fullName evidence="9">Response regulator</fullName>
    </submittedName>
</protein>
<dbReference type="GO" id="GO:0006355">
    <property type="term" value="P:regulation of DNA-templated transcription"/>
    <property type="evidence" value="ECO:0007669"/>
    <property type="project" value="TreeGrafter"/>
</dbReference>